<evidence type="ECO:0000313" key="3">
    <source>
        <dbReference type="Proteomes" id="UP000230161"/>
    </source>
</evidence>
<protein>
    <submittedName>
        <fullName evidence="2">CRISPR system Cascade subunit CasB</fullName>
    </submittedName>
</protein>
<comment type="caution">
    <text evidence="2">The sequence shown here is derived from an EMBL/GenBank/DDBJ whole genome shotgun (WGS) entry which is preliminary data.</text>
</comment>
<evidence type="ECO:0000313" key="2">
    <source>
        <dbReference type="EMBL" id="PJJ65183.1"/>
    </source>
</evidence>
<name>A0A2M9C3S5_9MICO</name>
<dbReference type="AlphaFoldDB" id="A0A2M9C3S5"/>
<dbReference type="Gene3D" id="1.10.520.40">
    <property type="entry name" value="CRISPR-associated protein Cse2"/>
    <property type="match status" value="1"/>
</dbReference>
<organism evidence="2 3">
    <name type="scientific">Compostimonas suwonensis</name>
    <dbReference type="NCBI Taxonomy" id="1048394"/>
    <lineage>
        <taxon>Bacteria</taxon>
        <taxon>Bacillati</taxon>
        <taxon>Actinomycetota</taxon>
        <taxon>Actinomycetes</taxon>
        <taxon>Micrococcales</taxon>
        <taxon>Microbacteriaceae</taxon>
        <taxon>Compostimonas</taxon>
    </lineage>
</organism>
<keyword evidence="3" id="KW-1185">Reference proteome</keyword>
<dbReference type="OrthoDB" id="4808431at2"/>
<dbReference type="InterPro" id="IPR038287">
    <property type="entry name" value="Cse2_sf"/>
</dbReference>
<dbReference type="Proteomes" id="UP000230161">
    <property type="component" value="Unassembled WGS sequence"/>
</dbReference>
<dbReference type="NCBIfam" id="TIGR02548">
    <property type="entry name" value="casB_cse2"/>
    <property type="match status" value="1"/>
</dbReference>
<accession>A0A2M9C3S5</accession>
<dbReference type="InterPro" id="IPR013382">
    <property type="entry name" value="CRISPR-assoc_prot_Cse2"/>
</dbReference>
<dbReference type="Pfam" id="PF09485">
    <property type="entry name" value="CRISPR_Cse2"/>
    <property type="match status" value="1"/>
</dbReference>
<reference evidence="2 3" key="1">
    <citation type="submission" date="2017-11" db="EMBL/GenBank/DDBJ databases">
        <title>Genomic Encyclopedia of Archaeal and Bacterial Type Strains, Phase II (KMG-II): From Individual Species to Whole Genera.</title>
        <authorList>
            <person name="Goeker M."/>
        </authorList>
    </citation>
    <scope>NUCLEOTIDE SEQUENCE [LARGE SCALE GENOMIC DNA]</scope>
    <source>
        <strain evidence="2 3">DSM 25625</strain>
    </source>
</reference>
<dbReference type="CDD" id="cd09731">
    <property type="entry name" value="Cse2_I-E"/>
    <property type="match status" value="1"/>
</dbReference>
<dbReference type="RefSeq" id="WP_100343108.1">
    <property type="nucleotide sequence ID" value="NZ_PGFB01000001.1"/>
</dbReference>
<proteinExistence type="predicted"/>
<evidence type="ECO:0000256" key="1">
    <source>
        <dbReference type="SAM" id="MobiDB-lite"/>
    </source>
</evidence>
<dbReference type="EMBL" id="PGFB01000001">
    <property type="protein sequence ID" value="PJJ65183.1"/>
    <property type="molecule type" value="Genomic_DNA"/>
</dbReference>
<feature type="region of interest" description="Disordered" evidence="1">
    <location>
        <begin position="214"/>
        <end position="233"/>
    </location>
</feature>
<feature type="compositionally biased region" description="Acidic residues" evidence="1">
    <location>
        <begin position="214"/>
        <end position="224"/>
    </location>
</feature>
<sequence length="233" mass="25493">MTIETPGNAEEDLDDERLRRRYGHYAPLYSFIDARVRKLQSGYLRKDSGDVASLAKLRRVAGADPGSEPAVWEVMKGMPASLIGSGDAPSKSETAAHHALTLYALHQQSKGGAMHRRGRGIGLAARRLGRERAVSEEATRRRFQALGTASSLAEAVHHARGLISQFRAADVPLDYAAFAVDLARWQDPLLIKAVRLAWGRDYYRAFAIDDETDSAASGIDDDSSDDKSLGEEQ</sequence>
<gene>
    <name evidence="2" type="ORF">CLV54_0212</name>
</gene>